<dbReference type="Proteomes" id="UP000325302">
    <property type="component" value="Unassembled WGS sequence"/>
</dbReference>
<proteinExistence type="predicted"/>
<gene>
    <name evidence="2" type="ORF">E1H14_03195</name>
</gene>
<reference evidence="2 3" key="1">
    <citation type="submission" date="2019-03" db="EMBL/GenBank/DDBJ databases">
        <title>Nitrincola sp. nov. isolated from an Indian soda lake.</title>
        <authorList>
            <person name="Joshi A."/>
            <person name="Thite S.V."/>
            <person name="Joseph N."/>
            <person name="Dhotre D."/>
            <person name="Moorthy M."/>
            <person name="Shouche Y.S."/>
        </authorList>
    </citation>
    <scope>NUCLEOTIDE SEQUENCE [LARGE SCALE GENOMIC DNA]</scope>
    <source>
        <strain evidence="2 3">MEB193</strain>
    </source>
</reference>
<sequence>MRFLFSGLPLPWRRLGWVACLLAVSFSTHAQELPQPEGSVILTVSGLIERSNTPSGEAEFDRAMLESLAQVATQTQTPWAEGVNLYEGPLIRAVADAVGANGQTLVITALNDYSAEMPVSDLYEFDVILALKMNQAYMRVRDKGPLFVIYPFDQNPVLKSELYYNRSVWQIKAIEFK</sequence>
<organism evidence="2 3">
    <name type="scientific">Nitrincola tapanii</name>
    <dbReference type="NCBI Taxonomy" id="1708751"/>
    <lineage>
        <taxon>Bacteria</taxon>
        <taxon>Pseudomonadati</taxon>
        <taxon>Pseudomonadota</taxon>
        <taxon>Gammaproteobacteria</taxon>
        <taxon>Oceanospirillales</taxon>
        <taxon>Oceanospirillaceae</taxon>
        <taxon>Nitrincola</taxon>
    </lineage>
</organism>
<dbReference type="EMBL" id="SMRS01000002">
    <property type="protein sequence ID" value="KAA0875713.1"/>
    <property type="molecule type" value="Genomic_DNA"/>
</dbReference>
<dbReference type="Gene3D" id="3.90.420.10">
    <property type="entry name" value="Oxidoreductase, molybdopterin-binding domain"/>
    <property type="match status" value="1"/>
</dbReference>
<feature type="chain" id="PRO_5022849207" description="Oxidoreductase molybdopterin-binding domain-containing protein" evidence="1">
    <location>
        <begin position="31"/>
        <end position="177"/>
    </location>
</feature>
<keyword evidence="1" id="KW-0732">Signal</keyword>
<evidence type="ECO:0000256" key="1">
    <source>
        <dbReference type="SAM" id="SignalP"/>
    </source>
</evidence>
<accession>A0A5A9W599</accession>
<name>A0A5A9W599_9GAMM</name>
<comment type="caution">
    <text evidence="2">The sequence shown here is derived from an EMBL/GenBank/DDBJ whole genome shotgun (WGS) entry which is preliminary data.</text>
</comment>
<dbReference type="RefSeq" id="WP_149390017.1">
    <property type="nucleotide sequence ID" value="NZ_SMRS01000002.1"/>
</dbReference>
<dbReference type="InterPro" id="IPR036374">
    <property type="entry name" value="OxRdtase_Mopterin-bd_sf"/>
</dbReference>
<keyword evidence="3" id="KW-1185">Reference proteome</keyword>
<dbReference type="OrthoDB" id="9798763at2"/>
<dbReference type="SUPFAM" id="SSF56524">
    <property type="entry name" value="Oxidoreductase molybdopterin-binding domain"/>
    <property type="match status" value="1"/>
</dbReference>
<evidence type="ECO:0000313" key="3">
    <source>
        <dbReference type="Proteomes" id="UP000325302"/>
    </source>
</evidence>
<evidence type="ECO:0000313" key="2">
    <source>
        <dbReference type="EMBL" id="KAA0875713.1"/>
    </source>
</evidence>
<dbReference type="AlphaFoldDB" id="A0A5A9W599"/>
<feature type="signal peptide" evidence="1">
    <location>
        <begin position="1"/>
        <end position="30"/>
    </location>
</feature>
<protein>
    <recommendedName>
        <fullName evidence="4">Oxidoreductase molybdopterin-binding domain-containing protein</fullName>
    </recommendedName>
</protein>
<evidence type="ECO:0008006" key="4">
    <source>
        <dbReference type="Google" id="ProtNLM"/>
    </source>
</evidence>